<organism evidence="1 2">
    <name type="scientific">Alteromonas salexigens</name>
    <dbReference type="NCBI Taxonomy" id="2982530"/>
    <lineage>
        <taxon>Bacteria</taxon>
        <taxon>Pseudomonadati</taxon>
        <taxon>Pseudomonadota</taxon>
        <taxon>Gammaproteobacteria</taxon>
        <taxon>Alteromonadales</taxon>
        <taxon>Alteromonadaceae</taxon>
        <taxon>Alteromonas/Salinimonas group</taxon>
        <taxon>Alteromonas</taxon>
    </lineage>
</organism>
<dbReference type="Proteomes" id="UP001209257">
    <property type="component" value="Unassembled WGS sequence"/>
</dbReference>
<sequence>MAITTQREKANLMAVERRYLLGCSVLIGTCLLPIKLALANDLNLALQVETEAVTQEVQAKDRGSRSVDSWSVNPVVSAYYESRTISALWSGNVTYIDRSTDDLGDSDDTYEEYQYNAQWTPIERFLSFRASGALNYQNTDGANYLLSDYFTDPDALAKTRSNRLASTLQFTQGDYVRGRGTVSYAVVESEASPVTNNLALDNETYSTIGELRNGDEVTNLIWSLEGSYDKTERSTSSLGDFITRGAEAKIDAMLISDFGIRLSARHNADQVLGRNDSISNTRAYDSYGVGLTYRQAAGRFVSFTINQGKANDDEDYQTFVGAEMRWAFTPRTSLSAQYGRRYWGEKATVKFRYNTKHIRSSLSYDESVTSTSRLLANPENLGVFVCNIGQADLSSCYQPNSLSYVPKEGEQLVQFSTSNFEIDDDIILRKATNWQIGYEFSRIKLGSNIRYSLDDYLDEDRMRRTYSVSFDMVYRLGSYTRLVSDISYANIEQRSIEFQSGASENWNGSVGLTREIGQHFEAKVASSYIDKSGDLTTGNLGRNYSERRISLSLTYRYE</sequence>
<proteinExistence type="predicted"/>
<gene>
    <name evidence="1" type="ORF">OCL06_13535</name>
</gene>
<reference evidence="2" key="1">
    <citation type="submission" date="2023-07" db="EMBL/GenBank/DDBJ databases">
        <title>Study on multiphase classification of strain Alteromonas salexigens isolated from the Yellow Sea.</title>
        <authorList>
            <person name="Sun L."/>
        </authorList>
    </citation>
    <scope>NUCLEOTIDE SEQUENCE [LARGE SCALE GENOMIC DNA]</scope>
    <source>
        <strain evidence="2">ASW11-19</strain>
    </source>
</reference>
<protein>
    <submittedName>
        <fullName evidence="1">TIGR03016 family PEP-CTERM system-associated outer membrane protein</fullName>
    </submittedName>
</protein>
<evidence type="ECO:0000313" key="2">
    <source>
        <dbReference type="Proteomes" id="UP001209257"/>
    </source>
</evidence>
<name>A0ABT2VQN0_9ALTE</name>
<evidence type="ECO:0000313" key="1">
    <source>
        <dbReference type="EMBL" id="MCU7555612.1"/>
    </source>
</evidence>
<dbReference type="RefSeq" id="WP_262995436.1">
    <property type="nucleotide sequence ID" value="NZ_JAOTJC010000012.1"/>
</dbReference>
<accession>A0ABT2VQN0</accession>
<keyword evidence="2" id="KW-1185">Reference proteome</keyword>
<dbReference type="EMBL" id="JAOTJC010000012">
    <property type="protein sequence ID" value="MCU7555612.1"/>
    <property type="molecule type" value="Genomic_DNA"/>
</dbReference>
<comment type="caution">
    <text evidence="1">The sequence shown here is derived from an EMBL/GenBank/DDBJ whole genome shotgun (WGS) entry which is preliminary data.</text>
</comment>